<dbReference type="OrthoDB" id="4097053at2759"/>
<keyword evidence="6" id="KW-0333">Golgi apparatus</keyword>
<evidence type="ECO:0000256" key="1">
    <source>
        <dbReference type="ARBA" id="ARBA00022448"/>
    </source>
</evidence>
<dbReference type="PANTHER" id="PTHR28263">
    <property type="entry name" value="GOLGI TO ER TRAFFIC PROTEIN 2"/>
    <property type="match status" value="1"/>
</dbReference>
<evidence type="ECO:0000256" key="4">
    <source>
        <dbReference type="ARBA" id="ARBA00022892"/>
    </source>
</evidence>
<dbReference type="Pfam" id="PF08690">
    <property type="entry name" value="GET2"/>
    <property type="match status" value="1"/>
</dbReference>
<evidence type="ECO:0000256" key="3">
    <source>
        <dbReference type="ARBA" id="ARBA00022824"/>
    </source>
</evidence>
<feature type="region of interest" description="Disordered" evidence="8">
    <location>
        <begin position="40"/>
        <end position="77"/>
    </location>
</feature>
<proteinExistence type="inferred from homology"/>
<keyword evidence="7 9" id="KW-0472">Membrane</keyword>
<gene>
    <name evidence="10" type="ORF">CANTADRAFT_29648</name>
</gene>
<evidence type="ECO:0000256" key="6">
    <source>
        <dbReference type="ARBA" id="ARBA00023034"/>
    </source>
</evidence>
<evidence type="ECO:0000256" key="2">
    <source>
        <dbReference type="ARBA" id="ARBA00022692"/>
    </source>
</evidence>
<name>A0A1E4SI43_9ASCO</name>
<feature type="region of interest" description="Disordered" evidence="8">
    <location>
        <begin position="127"/>
        <end position="148"/>
    </location>
</feature>
<evidence type="ECO:0000256" key="5">
    <source>
        <dbReference type="ARBA" id="ARBA00022989"/>
    </source>
</evidence>
<evidence type="ECO:0000256" key="8">
    <source>
        <dbReference type="SAM" id="MobiDB-lite"/>
    </source>
</evidence>
<evidence type="ECO:0000256" key="7">
    <source>
        <dbReference type="ARBA" id="ARBA00023136"/>
    </source>
</evidence>
<keyword evidence="3" id="KW-0256">Endoplasmic reticulum</keyword>
<evidence type="ECO:0000256" key="9">
    <source>
        <dbReference type="SAM" id="Phobius"/>
    </source>
</evidence>
<accession>A0A1E4SI43</accession>
<keyword evidence="2 9" id="KW-0812">Transmembrane</keyword>
<feature type="transmembrane region" description="Helical" evidence="9">
    <location>
        <begin position="277"/>
        <end position="299"/>
    </location>
</feature>
<dbReference type="PANTHER" id="PTHR28263:SF1">
    <property type="entry name" value="GOLGI TO ER TRAFFIC PROTEIN 2"/>
    <property type="match status" value="1"/>
</dbReference>
<dbReference type="STRING" id="984487.A0A1E4SI43"/>
<feature type="non-terminal residue" evidence="10">
    <location>
        <position position="300"/>
    </location>
</feature>
<keyword evidence="5 9" id="KW-1133">Transmembrane helix</keyword>
<feature type="transmembrane region" description="Helical" evidence="9">
    <location>
        <begin position="217"/>
        <end position="236"/>
    </location>
</feature>
<dbReference type="HAMAP" id="MF_03114">
    <property type="entry name" value="Get2"/>
    <property type="match status" value="1"/>
</dbReference>
<keyword evidence="11" id="KW-1185">Reference proteome</keyword>
<dbReference type="Proteomes" id="UP000094285">
    <property type="component" value="Unassembled WGS sequence"/>
</dbReference>
<reference evidence="11" key="1">
    <citation type="submission" date="2016-05" db="EMBL/GenBank/DDBJ databases">
        <title>Comparative genomics of biotechnologically important yeasts.</title>
        <authorList>
            <consortium name="DOE Joint Genome Institute"/>
            <person name="Riley R."/>
            <person name="Haridas S."/>
            <person name="Wolfe K.H."/>
            <person name="Lopes M.R."/>
            <person name="Hittinger C.T."/>
            <person name="Goker M."/>
            <person name="Salamov A."/>
            <person name="Wisecaver J."/>
            <person name="Long T.M."/>
            <person name="Aerts A.L."/>
            <person name="Barry K."/>
            <person name="Choi C."/>
            <person name="Clum A."/>
            <person name="Coughlan A.Y."/>
            <person name="Deshpande S."/>
            <person name="Douglass A.P."/>
            <person name="Hanson S.J."/>
            <person name="Klenk H.-P."/>
            <person name="Labutti K."/>
            <person name="Lapidus A."/>
            <person name="Lindquist E."/>
            <person name="Lipzen A."/>
            <person name="Meier-Kolthoff J.P."/>
            <person name="Ohm R.A."/>
            <person name="Otillar R.P."/>
            <person name="Pangilinan J."/>
            <person name="Peng Y."/>
            <person name="Rokas A."/>
            <person name="Rosa C.A."/>
            <person name="Scheuner C."/>
            <person name="Sibirny A.A."/>
            <person name="Slot J.C."/>
            <person name="Stielow J.B."/>
            <person name="Sun H."/>
            <person name="Kurtzman C.P."/>
            <person name="Blackwell M."/>
            <person name="Grigoriev I.V."/>
            <person name="Jeffries T.W."/>
        </authorList>
    </citation>
    <scope>NUCLEOTIDE SEQUENCE [LARGE SCALE GENOMIC DNA]</scope>
    <source>
        <strain evidence="11">NRRL Y-17324</strain>
    </source>
</reference>
<protein>
    <submittedName>
        <fullName evidence="10">GET complex, subunit GET2</fullName>
    </submittedName>
</protein>
<organism evidence="10 11">
    <name type="scientific">Suhomyces tanzawaensis NRRL Y-17324</name>
    <dbReference type="NCBI Taxonomy" id="984487"/>
    <lineage>
        <taxon>Eukaryota</taxon>
        <taxon>Fungi</taxon>
        <taxon>Dikarya</taxon>
        <taxon>Ascomycota</taxon>
        <taxon>Saccharomycotina</taxon>
        <taxon>Pichiomycetes</taxon>
        <taxon>Debaryomycetaceae</taxon>
        <taxon>Suhomyces</taxon>
    </lineage>
</organism>
<dbReference type="InterPro" id="IPR014802">
    <property type="entry name" value="GET2"/>
</dbReference>
<evidence type="ECO:0000313" key="10">
    <source>
        <dbReference type="EMBL" id="ODV79188.1"/>
    </source>
</evidence>
<dbReference type="InterPro" id="IPR028143">
    <property type="entry name" value="Get2/sif1"/>
</dbReference>
<feature type="transmembrane region" description="Helical" evidence="9">
    <location>
        <begin position="171"/>
        <end position="190"/>
    </location>
</feature>
<dbReference type="AlphaFoldDB" id="A0A1E4SI43"/>
<keyword evidence="1" id="KW-0813">Transport</keyword>
<evidence type="ECO:0000313" key="11">
    <source>
        <dbReference type="Proteomes" id="UP000094285"/>
    </source>
</evidence>
<dbReference type="GO" id="GO:0043529">
    <property type="term" value="C:GET complex"/>
    <property type="evidence" value="ECO:0007669"/>
    <property type="project" value="InterPro"/>
</dbReference>
<sequence length="300" mass="33697">MSDTPLSAEEKKRILRERRQAKMAKGQASDRLNTILGLGSSVKDNTAVSVLDKAPKTPQASPSPTPQPNHHVDPDADPEIQHIDTIAQPVEEPDIDQIFKSILSHGDQHEANGEDPISQMMKNMFGANAGGQPGAQPEGSPFGIPQENPEETQYQKDLVAYNQYEQRLWKFRFLVIRYIAVFWNFFYHFYSSDNYAFQASSYDYIRGLGSATPVKSFFTWFSTIETVLLATFYMLSSNKNLFATASENSLLIKGLSFGSMVLPQLSHYKPLVVRFLAYYEIFGMFLADISLVVVLFGLLS</sequence>
<keyword evidence="4" id="KW-0931">ER-Golgi transport</keyword>
<dbReference type="GeneID" id="30982441"/>
<dbReference type="RefSeq" id="XP_020064310.1">
    <property type="nucleotide sequence ID" value="XM_020208304.1"/>
</dbReference>
<dbReference type="GO" id="GO:0045048">
    <property type="term" value="P:protein insertion into ER membrane"/>
    <property type="evidence" value="ECO:0007669"/>
    <property type="project" value="InterPro"/>
</dbReference>
<dbReference type="EMBL" id="KV453912">
    <property type="protein sequence ID" value="ODV79188.1"/>
    <property type="molecule type" value="Genomic_DNA"/>
</dbReference>
<dbReference type="GO" id="GO:0006890">
    <property type="term" value="P:retrograde vesicle-mediated transport, Golgi to endoplasmic reticulum"/>
    <property type="evidence" value="ECO:0007669"/>
    <property type="project" value="TreeGrafter"/>
</dbReference>